<gene>
    <name evidence="3" type="ORF">M413DRAFT_30793</name>
</gene>
<sequence>MSSMFASNTLINGGTFIQVNSNDVQYHGFREGSDILHRATAASAFHTSKERFDPPTCHPNTRLAVLNKVMRWIKWEDDLDAFVMWIYGPAGAGKSAIAQTIAEMCKEEMILLASFFFSRNDPSRSNVDHLIATIAYQTALNLPQVRDAILGAIERDPLIFSKSLAVQFKSLLVAPLQPLAEAGFFQGTSVSPPFLGNSQRQHRLPLLFLFASRPEQQISHAIDLLPTVTTCTALDDSYRPDEDIRLFLSDKFDEIKSTHRLRAYIPHRWPHPDVLDQLVQKSSGQFIYASTVIRYISSIRHRPTDRLDIILGVRPPPQSDLPFAELDALYTHIFTGVAEIECVLEILSLLILFNGMCATLSAAAIEHYLSWQPGDVELHLGDLSSLISLNGPNRELVILHASLTDFVMDPTRSKEFWINPPARRRIFARRCLQSLQPNENPGPDLLPLFGFRATFNHKNAEITSELRDDLINLRNLYIAYCYVFRFIPGLLEHLQNLALLEANNIYRTLQADLDTIPWDVLEWHYPVPKFTFLLGGFLHCQYTRHGHGHLLDSSGLSGSCPEYFDYFRKFMESPERSGTHRFDQQRYATAVNECLQLYLCSRHNFSKGAGAFAYRDTALRRSKPWAWIARLGVHSRIRKGRYHLKVRQSKSLRAHISINQYSSFTENSSEHEHYRSLSYRWALDLLPFFLEKSAISLELAELLRRCTFTTMASKFPRRRKLAKEAMARYLSRVESAAGDS</sequence>
<dbReference type="AlphaFoldDB" id="A0A0C3BLP3"/>
<dbReference type="PANTHER" id="PTHR10039">
    <property type="entry name" value="AMELOGENIN"/>
    <property type="match status" value="1"/>
</dbReference>
<dbReference type="Proteomes" id="UP000053424">
    <property type="component" value="Unassembled WGS sequence"/>
</dbReference>
<protein>
    <recommendedName>
        <fullName evidence="2">Nephrocystin 3-like N-terminal domain-containing protein</fullName>
    </recommendedName>
</protein>
<reference evidence="4" key="2">
    <citation type="submission" date="2015-01" db="EMBL/GenBank/DDBJ databases">
        <title>Evolutionary Origins and Diversification of the Mycorrhizal Mutualists.</title>
        <authorList>
            <consortium name="DOE Joint Genome Institute"/>
            <consortium name="Mycorrhizal Genomics Consortium"/>
            <person name="Kohler A."/>
            <person name="Kuo A."/>
            <person name="Nagy L.G."/>
            <person name="Floudas D."/>
            <person name="Copeland A."/>
            <person name="Barry K.W."/>
            <person name="Cichocki N."/>
            <person name="Veneault-Fourrey C."/>
            <person name="LaButti K."/>
            <person name="Lindquist E.A."/>
            <person name="Lipzen A."/>
            <person name="Lundell T."/>
            <person name="Morin E."/>
            <person name="Murat C."/>
            <person name="Riley R."/>
            <person name="Ohm R."/>
            <person name="Sun H."/>
            <person name="Tunlid A."/>
            <person name="Henrissat B."/>
            <person name="Grigoriev I.V."/>
            <person name="Hibbett D.S."/>
            <person name="Martin F."/>
        </authorList>
    </citation>
    <scope>NUCLEOTIDE SEQUENCE [LARGE SCALE GENOMIC DNA]</scope>
    <source>
        <strain evidence="4">h7</strain>
    </source>
</reference>
<evidence type="ECO:0000313" key="3">
    <source>
        <dbReference type="EMBL" id="KIM37600.1"/>
    </source>
</evidence>
<evidence type="ECO:0000259" key="2">
    <source>
        <dbReference type="Pfam" id="PF24883"/>
    </source>
</evidence>
<reference evidence="3 4" key="1">
    <citation type="submission" date="2014-04" db="EMBL/GenBank/DDBJ databases">
        <authorList>
            <consortium name="DOE Joint Genome Institute"/>
            <person name="Kuo A."/>
            <person name="Gay G."/>
            <person name="Dore J."/>
            <person name="Kohler A."/>
            <person name="Nagy L.G."/>
            <person name="Floudas D."/>
            <person name="Copeland A."/>
            <person name="Barry K.W."/>
            <person name="Cichocki N."/>
            <person name="Veneault-Fourrey C."/>
            <person name="LaButti K."/>
            <person name="Lindquist E.A."/>
            <person name="Lipzen A."/>
            <person name="Lundell T."/>
            <person name="Morin E."/>
            <person name="Murat C."/>
            <person name="Sun H."/>
            <person name="Tunlid A."/>
            <person name="Henrissat B."/>
            <person name="Grigoriev I.V."/>
            <person name="Hibbett D.S."/>
            <person name="Martin F."/>
            <person name="Nordberg H.P."/>
            <person name="Cantor M.N."/>
            <person name="Hua S.X."/>
        </authorList>
    </citation>
    <scope>NUCLEOTIDE SEQUENCE [LARGE SCALE GENOMIC DNA]</scope>
    <source>
        <strain evidence="4">h7</strain>
    </source>
</reference>
<evidence type="ECO:0000313" key="4">
    <source>
        <dbReference type="Proteomes" id="UP000053424"/>
    </source>
</evidence>
<evidence type="ECO:0000256" key="1">
    <source>
        <dbReference type="ARBA" id="ARBA00022737"/>
    </source>
</evidence>
<proteinExistence type="predicted"/>
<dbReference type="HOGENOM" id="CLU_000288_6_10_1"/>
<keyword evidence="4" id="KW-1185">Reference proteome</keyword>
<accession>A0A0C3BLP3</accession>
<dbReference type="PANTHER" id="PTHR10039:SF14">
    <property type="entry name" value="NACHT DOMAIN-CONTAINING PROTEIN"/>
    <property type="match status" value="1"/>
</dbReference>
<dbReference type="OrthoDB" id="2970937at2759"/>
<organism evidence="3 4">
    <name type="scientific">Hebeloma cylindrosporum</name>
    <dbReference type="NCBI Taxonomy" id="76867"/>
    <lineage>
        <taxon>Eukaryota</taxon>
        <taxon>Fungi</taxon>
        <taxon>Dikarya</taxon>
        <taxon>Basidiomycota</taxon>
        <taxon>Agaricomycotina</taxon>
        <taxon>Agaricomycetes</taxon>
        <taxon>Agaricomycetidae</taxon>
        <taxon>Agaricales</taxon>
        <taxon>Agaricineae</taxon>
        <taxon>Hymenogastraceae</taxon>
        <taxon>Hebeloma</taxon>
    </lineage>
</organism>
<dbReference type="EMBL" id="KN831796">
    <property type="protein sequence ID" value="KIM37600.1"/>
    <property type="molecule type" value="Genomic_DNA"/>
</dbReference>
<dbReference type="InterPro" id="IPR056884">
    <property type="entry name" value="NPHP3-like_N"/>
</dbReference>
<dbReference type="SUPFAM" id="SSF52540">
    <property type="entry name" value="P-loop containing nucleoside triphosphate hydrolases"/>
    <property type="match status" value="1"/>
</dbReference>
<dbReference type="Pfam" id="PF24883">
    <property type="entry name" value="NPHP3_N"/>
    <property type="match status" value="1"/>
</dbReference>
<feature type="domain" description="Nephrocystin 3-like N-terminal" evidence="2">
    <location>
        <begin position="73"/>
        <end position="176"/>
    </location>
</feature>
<name>A0A0C3BLP3_HEBCY</name>
<keyword evidence="1" id="KW-0677">Repeat</keyword>
<dbReference type="InterPro" id="IPR027417">
    <property type="entry name" value="P-loop_NTPase"/>
</dbReference>